<accession>R0HW64</accession>
<name>R0HW64_9BRAS</name>
<dbReference type="AlphaFoldDB" id="R0HW64"/>
<evidence type="ECO:0000313" key="2">
    <source>
        <dbReference type="EMBL" id="EOA29660.1"/>
    </source>
</evidence>
<dbReference type="EMBL" id="KB870807">
    <property type="protein sequence ID" value="EOA29660.1"/>
    <property type="molecule type" value="Genomic_DNA"/>
</dbReference>
<keyword evidence="1" id="KW-1133">Transmembrane helix</keyword>
<evidence type="ECO:0000313" key="3">
    <source>
        <dbReference type="Proteomes" id="UP000029121"/>
    </source>
</evidence>
<gene>
    <name evidence="2" type="ORF">CARUB_v10015474mg</name>
</gene>
<keyword evidence="1" id="KW-0472">Membrane</keyword>
<feature type="transmembrane region" description="Helical" evidence="1">
    <location>
        <begin position="15"/>
        <end position="35"/>
    </location>
</feature>
<evidence type="ECO:0000256" key="1">
    <source>
        <dbReference type="SAM" id="Phobius"/>
    </source>
</evidence>
<keyword evidence="1" id="KW-0812">Transmembrane</keyword>
<sequence length="130" mass="15356">MAPNNNMRSVITQGAMFLLQGTGATLGCILGYYCYGGKIDKYEKQRQQIVMDVFRDPAEVEDLREKMWPELRKITWFRNMEKNWSESDLKKNMELVDSDVRKNVKTVCAKLIDEKMWSDVWQKMFSDRKS</sequence>
<dbReference type="Proteomes" id="UP000029121">
    <property type="component" value="Unassembled WGS sequence"/>
</dbReference>
<protein>
    <submittedName>
        <fullName evidence="2">Uncharacterized protein</fullName>
    </submittedName>
</protein>
<reference evidence="3" key="1">
    <citation type="journal article" date="2013" name="Nat. Genet.">
        <title>The Capsella rubella genome and the genomic consequences of rapid mating system evolution.</title>
        <authorList>
            <person name="Slotte T."/>
            <person name="Hazzouri K.M."/>
            <person name="Agren J.A."/>
            <person name="Koenig D."/>
            <person name="Maumus F."/>
            <person name="Guo Y.L."/>
            <person name="Steige K."/>
            <person name="Platts A.E."/>
            <person name="Escobar J.S."/>
            <person name="Newman L.K."/>
            <person name="Wang W."/>
            <person name="Mandakova T."/>
            <person name="Vello E."/>
            <person name="Smith L.M."/>
            <person name="Henz S.R."/>
            <person name="Steffen J."/>
            <person name="Takuno S."/>
            <person name="Brandvain Y."/>
            <person name="Coop G."/>
            <person name="Andolfatto P."/>
            <person name="Hu T.T."/>
            <person name="Blanchette M."/>
            <person name="Clark R.M."/>
            <person name="Quesneville H."/>
            <person name="Nordborg M."/>
            <person name="Gaut B.S."/>
            <person name="Lysak M.A."/>
            <person name="Jenkins J."/>
            <person name="Grimwood J."/>
            <person name="Chapman J."/>
            <person name="Prochnik S."/>
            <person name="Shu S."/>
            <person name="Rokhsar D."/>
            <person name="Schmutz J."/>
            <person name="Weigel D."/>
            <person name="Wright S.I."/>
        </authorList>
    </citation>
    <scope>NUCLEOTIDE SEQUENCE [LARGE SCALE GENOMIC DNA]</scope>
    <source>
        <strain evidence="3">cv. Monte Gargano</strain>
    </source>
</reference>
<organism evidence="2 3">
    <name type="scientific">Capsella rubella</name>
    <dbReference type="NCBI Taxonomy" id="81985"/>
    <lineage>
        <taxon>Eukaryota</taxon>
        <taxon>Viridiplantae</taxon>
        <taxon>Streptophyta</taxon>
        <taxon>Embryophyta</taxon>
        <taxon>Tracheophyta</taxon>
        <taxon>Spermatophyta</taxon>
        <taxon>Magnoliopsida</taxon>
        <taxon>eudicotyledons</taxon>
        <taxon>Gunneridae</taxon>
        <taxon>Pentapetalae</taxon>
        <taxon>rosids</taxon>
        <taxon>malvids</taxon>
        <taxon>Brassicales</taxon>
        <taxon>Brassicaceae</taxon>
        <taxon>Camelineae</taxon>
        <taxon>Capsella</taxon>
    </lineage>
</organism>
<proteinExistence type="predicted"/>
<keyword evidence="3" id="KW-1185">Reference proteome</keyword>